<evidence type="ECO:0000313" key="6">
    <source>
        <dbReference type="EMBL" id="VDP06302.1"/>
    </source>
</evidence>
<dbReference type="Proteomes" id="UP000270296">
    <property type="component" value="Unassembled WGS sequence"/>
</dbReference>
<feature type="transmembrane region" description="Helical" evidence="5">
    <location>
        <begin position="134"/>
        <end position="152"/>
    </location>
</feature>
<evidence type="ECO:0000256" key="4">
    <source>
        <dbReference type="ARBA" id="ARBA00023136"/>
    </source>
</evidence>
<name>A0A183INB8_9BILA</name>
<gene>
    <name evidence="6" type="ORF">SBAD_LOCUS5114</name>
</gene>
<comment type="subcellular location">
    <subcellularLocation>
        <location evidence="1">Membrane</location>
        <topology evidence="1">Multi-pass membrane protein</topology>
    </subcellularLocation>
</comment>
<evidence type="ECO:0000256" key="5">
    <source>
        <dbReference type="SAM" id="Phobius"/>
    </source>
</evidence>
<dbReference type="InterPro" id="IPR005178">
    <property type="entry name" value="Ostalpha/TMEM184C"/>
</dbReference>
<dbReference type="Pfam" id="PF03619">
    <property type="entry name" value="Solute_trans_a"/>
    <property type="match status" value="1"/>
</dbReference>
<accession>A0A183INB8</accession>
<protein>
    <submittedName>
        <fullName evidence="8">Transmembrane protein 184B</fullName>
    </submittedName>
</protein>
<dbReference type="SMART" id="SM01417">
    <property type="entry name" value="Solute_trans_a"/>
    <property type="match status" value="1"/>
</dbReference>
<feature type="transmembrane region" description="Helical" evidence="5">
    <location>
        <begin position="45"/>
        <end position="68"/>
    </location>
</feature>
<feature type="transmembrane region" description="Helical" evidence="5">
    <location>
        <begin position="249"/>
        <end position="270"/>
    </location>
</feature>
<proteinExistence type="predicted"/>
<feature type="transmembrane region" description="Helical" evidence="5">
    <location>
        <begin position="164"/>
        <end position="187"/>
    </location>
</feature>
<keyword evidence="4 5" id="KW-0472">Membrane</keyword>
<evidence type="ECO:0000256" key="2">
    <source>
        <dbReference type="ARBA" id="ARBA00022692"/>
    </source>
</evidence>
<keyword evidence="7" id="KW-1185">Reference proteome</keyword>
<feature type="transmembrane region" description="Helical" evidence="5">
    <location>
        <begin position="208"/>
        <end position="229"/>
    </location>
</feature>
<reference evidence="6 7" key="2">
    <citation type="submission" date="2018-11" db="EMBL/GenBank/DDBJ databases">
        <authorList>
            <consortium name="Pathogen Informatics"/>
        </authorList>
    </citation>
    <scope>NUCLEOTIDE SEQUENCE [LARGE SCALE GENOMIC DNA]</scope>
</reference>
<evidence type="ECO:0000256" key="1">
    <source>
        <dbReference type="ARBA" id="ARBA00004141"/>
    </source>
</evidence>
<dbReference type="AlphaFoldDB" id="A0A183INB8"/>
<dbReference type="WBParaSite" id="SBAD_0000532401-mRNA-1">
    <property type="protein sequence ID" value="SBAD_0000532401-mRNA-1"/>
    <property type="gene ID" value="SBAD_0000532401"/>
</dbReference>
<reference evidence="8" key="1">
    <citation type="submission" date="2016-06" db="UniProtKB">
        <authorList>
            <consortium name="WormBaseParasite"/>
        </authorList>
    </citation>
    <scope>IDENTIFICATION</scope>
</reference>
<dbReference type="EMBL" id="UZAM01008761">
    <property type="protein sequence ID" value="VDP06302.1"/>
    <property type="molecule type" value="Genomic_DNA"/>
</dbReference>
<dbReference type="PANTHER" id="PTHR23423">
    <property type="entry name" value="ORGANIC SOLUTE TRANSPORTER-RELATED"/>
    <property type="match status" value="1"/>
</dbReference>
<evidence type="ECO:0000313" key="7">
    <source>
        <dbReference type="Proteomes" id="UP000270296"/>
    </source>
</evidence>
<sequence length="354" mass="40508">MEMYLTVQLLTYHGAAVLLMVRIMTIHIIIYQHLRWYTCPSEQRWIVRILFIVPIYSFDSWLSLLFFANDVYIYFNTIRDIFCHLQLPHLCSFLRQIEQYTSFRHNYWTCTCCLAGKQYTIEFLRFCKQATLQFCFVKPVMTLLTLVLMPLGRYQDGSWNVDEGYLYITMIYNISISLALYGFFLFYRATKDLLSPYSPGLKFLTVKSVIFLSFWQGVLLAILGATGAVEPVKDGAGNVVIGTGTVAAGYQNFLICIEMFIAAIALRFAFSVSVYADVNSNSFGSRQVALQSISSSLKETMNPRDIMQDAIHNFHPQYQQYTQVGGLLLSASFLNFGRRQLESGTHSFCIFASG</sequence>
<keyword evidence="3 5" id="KW-1133">Transmembrane helix</keyword>
<keyword evidence="2 5" id="KW-0812">Transmembrane</keyword>
<dbReference type="OrthoDB" id="5348404at2759"/>
<organism evidence="8">
    <name type="scientific">Soboliphyme baturini</name>
    <dbReference type="NCBI Taxonomy" id="241478"/>
    <lineage>
        <taxon>Eukaryota</taxon>
        <taxon>Metazoa</taxon>
        <taxon>Ecdysozoa</taxon>
        <taxon>Nematoda</taxon>
        <taxon>Enoplea</taxon>
        <taxon>Dorylaimia</taxon>
        <taxon>Dioctophymatida</taxon>
        <taxon>Dioctophymatoidea</taxon>
        <taxon>Soboliphymatidae</taxon>
        <taxon>Soboliphyme</taxon>
    </lineage>
</organism>
<dbReference type="GO" id="GO:0016020">
    <property type="term" value="C:membrane"/>
    <property type="evidence" value="ECO:0007669"/>
    <property type="project" value="UniProtKB-SubCell"/>
</dbReference>
<evidence type="ECO:0000256" key="3">
    <source>
        <dbReference type="ARBA" id="ARBA00022989"/>
    </source>
</evidence>
<feature type="transmembrane region" description="Helical" evidence="5">
    <location>
        <begin position="12"/>
        <end position="33"/>
    </location>
</feature>
<evidence type="ECO:0000313" key="8">
    <source>
        <dbReference type="WBParaSite" id="SBAD_0000532401-mRNA-1"/>
    </source>
</evidence>